<dbReference type="EC" id="2.4.1.25" evidence="3 10"/>
<dbReference type="NCBIfam" id="TIGR00217">
    <property type="entry name" value="malQ"/>
    <property type="match status" value="1"/>
</dbReference>
<comment type="similarity">
    <text evidence="2 10">Belongs to the disproportionating enzyme family.</text>
</comment>
<dbReference type="InterPro" id="IPR003385">
    <property type="entry name" value="Glyco_hydro_77"/>
</dbReference>
<evidence type="ECO:0000256" key="9">
    <source>
        <dbReference type="ARBA" id="ARBA00031501"/>
    </source>
</evidence>
<proteinExistence type="inferred from homology"/>
<dbReference type="EMBL" id="BAAAFN010000006">
    <property type="protein sequence ID" value="GAA0218226.1"/>
    <property type="molecule type" value="Genomic_DNA"/>
</dbReference>
<evidence type="ECO:0000256" key="4">
    <source>
        <dbReference type="ARBA" id="ARBA00020295"/>
    </source>
</evidence>
<evidence type="ECO:0000256" key="1">
    <source>
        <dbReference type="ARBA" id="ARBA00000439"/>
    </source>
</evidence>
<evidence type="ECO:0000256" key="7">
    <source>
        <dbReference type="ARBA" id="ARBA00023277"/>
    </source>
</evidence>
<evidence type="ECO:0000256" key="10">
    <source>
        <dbReference type="RuleBase" id="RU361207"/>
    </source>
</evidence>
<evidence type="ECO:0000313" key="11">
    <source>
        <dbReference type="EMBL" id="GAA0218226.1"/>
    </source>
</evidence>
<evidence type="ECO:0000256" key="6">
    <source>
        <dbReference type="ARBA" id="ARBA00022679"/>
    </source>
</evidence>
<keyword evidence="12" id="KW-1185">Reference proteome</keyword>
<comment type="caution">
    <text evidence="11">The sequence shown here is derived from an EMBL/GenBank/DDBJ whole genome shotgun (WGS) entry which is preliminary data.</text>
</comment>
<keyword evidence="6 10" id="KW-0808">Transferase</keyword>
<dbReference type="PANTHER" id="PTHR32438:SF5">
    <property type="entry name" value="4-ALPHA-GLUCANOTRANSFERASE DPE1, CHLOROPLASTIC_AMYLOPLASTIC"/>
    <property type="match status" value="1"/>
</dbReference>
<dbReference type="SUPFAM" id="SSF51445">
    <property type="entry name" value="(Trans)glycosidases"/>
    <property type="match status" value="1"/>
</dbReference>
<sequence length="695" mass="74983">MSALAAQAGLQEHWVDPYGVPRRVSSDTLRSLLDSMGLPGGTAARVRESRAAVESIGSRPELLVGYAGGAVRLPGLPLGPCLLEPEEGSAPQAGLRIACDESGAWLRAPSQPGYYRLHPRCGESVRLAIAPCRSETAASRMLARRERLWGVAAQIYSLRTTDEDPVKATWGHGDFAAVRRLAQQLAREGADALMLSPAHAMFSADPAACSPYCPSSRLFLNAAYAAPADVLGEDAVRKAMRSLAEVDWAALDAPRRIDWPRACAARMRLLRRLHHGLAGFGPHVQADYRHFLGSRGETLRDHAVFECLQADASVASDHQGKSLPWTQWKSCWRDPGTPEVRAYAAEHASEVDFHCFLQWLAAASLDQAHRAACRAGMRIGLMADLAVGTSPAGSQAWSQAGHLLAGVSVGAPPDIHNPLGQNWRLTAFSPQALRTHAQAPFLAVLRASLEHVGGLRIDHIAGFERLWVIPEGGEAADGAYLRMPARELLALTALEAWRRQALVIGENLGTVPAGLDAALRQNGILGMDVLWFMQQPGLGPGRVSFTPSKRWPPHAVAMATTHDLPTLAGWWQGVDIAQRAHARLLGPHETAVELRARRAEDRSQLWKCVAGPDCAAPPHRAPIPALLGFVAATPCPLMLAALEDLAGEGEAPNVPGTVHAFPNWRRRMPADAVGACASAPWRQRFEAIRRWRGPA</sequence>
<gene>
    <name evidence="11" type="primary">malQ</name>
    <name evidence="11" type="ORF">GCM10009125_03940</name>
</gene>
<accession>A0ABN0TCI9</accession>
<keyword evidence="7 10" id="KW-0119">Carbohydrate metabolism</keyword>
<organism evidence="11 12">
    <name type="scientific">Castellaniella daejeonensis</name>
    <dbReference type="NCBI Taxonomy" id="659013"/>
    <lineage>
        <taxon>Bacteria</taxon>
        <taxon>Pseudomonadati</taxon>
        <taxon>Pseudomonadota</taxon>
        <taxon>Betaproteobacteria</taxon>
        <taxon>Burkholderiales</taxon>
        <taxon>Alcaligenaceae</taxon>
        <taxon>Castellaniella</taxon>
    </lineage>
</organism>
<dbReference type="InterPro" id="IPR017853">
    <property type="entry name" value="GH"/>
</dbReference>
<evidence type="ECO:0000256" key="3">
    <source>
        <dbReference type="ARBA" id="ARBA00012560"/>
    </source>
</evidence>
<name>A0ABN0TCI9_9BURK</name>
<dbReference type="Proteomes" id="UP001501176">
    <property type="component" value="Unassembled WGS sequence"/>
</dbReference>
<evidence type="ECO:0000313" key="12">
    <source>
        <dbReference type="Proteomes" id="UP001501176"/>
    </source>
</evidence>
<evidence type="ECO:0000256" key="8">
    <source>
        <dbReference type="ARBA" id="ARBA00031423"/>
    </source>
</evidence>
<dbReference type="Gene3D" id="3.20.20.80">
    <property type="entry name" value="Glycosidases"/>
    <property type="match status" value="1"/>
</dbReference>
<evidence type="ECO:0000256" key="5">
    <source>
        <dbReference type="ARBA" id="ARBA00022676"/>
    </source>
</evidence>
<dbReference type="PANTHER" id="PTHR32438">
    <property type="entry name" value="4-ALPHA-GLUCANOTRANSFERASE DPE1, CHLOROPLASTIC/AMYLOPLASTIC"/>
    <property type="match status" value="1"/>
</dbReference>
<keyword evidence="5 10" id="KW-0328">Glycosyltransferase</keyword>
<reference evidence="11 12" key="1">
    <citation type="journal article" date="2019" name="Int. J. Syst. Evol. Microbiol.">
        <title>The Global Catalogue of Microorganisms (GCM) 10K type strain sequencing project: providing services to taxonomists for standard genome sequencing and annotation.</title>
        <authorList>
            <consortium name="The Broad Institute Genomics Platform"/>
            <consortium name="The Broad Institute Genome Sequencing Center for Infectious Disease"/>
            <person name="Wu L."/>
            <person name="Ma J."/>
        </authorList>
    </citation>
    <scope>NUCLEOTIDE SEQUENCE [LARGE SCALE GENOMIC DNA]</scope>
    <source>
        <strain evidence="11 12">JCM 16240</strain>
    </source>
</reference>
<protein>
    <recommendedName>
        <fullName evidence="4 10">4-alpha-glucanotransferase</fullName>
        <ecNumber evidence="3 10">2.4.1.25</ecNumber>
    </recommendedName>
    <alternativeName>
        <fullName evidence="8 10">Amylomaltase</fullName>
    </alternativeName>
    <alternativeName>
        <fullName evidence="9 10">Disproportionating enzyme</fullName>
    </alternativeName>
</protein>
<comment type="catalytic activity">
    <reaction evidence="1 10">
        <text>Transfers a segment of a (1-&gt;4)-alpha-D-glucan to a new position in an acceptor, which may be glucose or a (1-&gt;4)-alpha-D-glucan.</text>
        <dbReference type="EC" id="2.4.1.25"/>
    </reaction>
</comment>
<dbReference type="Pfam" id="PF02446">
    <property type="entry name" value="Glyco_hydro_77"/>
    <property type="match status" value="1"/>
</dbReference>
<evidence type="ECO:0000256" key="2">
    <source>
        <dbReference type="ARBA" id="ARBA00005684"/>
    </source>
</evidence>